<name>A0A6C1B849_9RHOO</name>
<dbReference type="AlphaFoldDB" id="A0A6C1B849"/>
<protein>
    <submittedName>
        <fullName evidence="1">Pyrimidine 5'-nucleotidase</fullName>
    </submittedName>
</protein>
<dbReference type="SFLD" id="SFLDG01129">
    <property type="entry name" value="C1.5:_HAD__Beta-PGM__Phosphata"/>
    <property type="match status" value="1"/>
</dbReference>
<keyword evidence="2" id="KW-1185">Reference proteome</keyword>
<organism evidence="1 2">
    <name type="scientific">Nitrogeniibacter mangrovi</name>
    <dbReference type="NCBI Taxonomy" id="2016596"/>
    <lineage>
        <taxon>Bacteria</taxon>
        <taxon>Pseudomonadati</taxon>
        <taxon>Pseudomonadota</taxon>
        <taxon>Betaproteobacteria</taxon>
        <taxon>Rhodocyclales</taxon>
        <taxon>Zoogloeaceae</taxon>
        <taxon>Nitrogeniibacter</taxon>
    </lineage>
</organism>
<dbReference type="NCBIfam" id="TIGR01993">
    <property type="entry name" value="Pyr-5-nucltdase"/>
    <property type="match status" value="1"/>
</dbReference>
<dbReference type="Pfam" id="PF00702">
    <property type="entry name" value="Hydrolase"/>
    <property type="match status" value="1"/>
</dbReference>
<dbReference type="Proteomes" id="UP000501991">
    <property type="component" value="Chromosome"/>
</dbReference>
<dbReference type="InterPro" id="IPR010237">
    <property type="entry name" value="Pyr-5-nucltdase"/>
</dbReference>
<proteinExistence type="predicted"/>
<dbReference type="SFLD" id="SFLDG01132">
    <property type="entry name" value="C1.5.3:_5'-Nucleotidase_Like"/>
    <property type="match status" value="1"/>
</dbReference>
<dbReference type="InterPro" id="IPR023214">
    <property type="entry name" value="HAD_sf"/>
</dbReference>
<dbReference type="EMBL" id="CP048836">
    <property type="protein sequence ID" value="QID18500.1"/>
    <property type="molecule type" value="Genomic_DNA"/>
</dbReference>
<evidence type="ECO:0000313" key="2">
    <source>
        <dbReference type="Proteomes" id="UP000501991"/>
    </source>
</evidence>
<evidence type="ECO:0000313" key="1">
    <source>
        <dbReference type="EMBL" id="QID18500.1"/>
    </source>
</evidence>
<dbReference type="Gene3D" id="3.40.50.1000">
    <property type="entry name" value="HAD superfamily/HAD-like"/>
    <property type="match status" value="1"/>
</dbReference>
<sequence length="217" mass="25110">MMRTPIWLFDLDNTLHNASAHIFPHINSAMTAYIERHLRVDTAEANRLRMHYWQRYGATLLGLIRHHGTDPAHFLAETHRFDRLHDMLVFDRALRHRLRQLPGRKIVFSNGPGAYARAVLNLMGVERCFDDVFAVEEMGLQPKPQTAAFRRLLIAHRLDPRRCVLVEDSLENLHAAKRLGMKTVWISRTAGRPHYVDMQLGSVLQLPRKATRLGLSR</sequence>
<dbReference type="NCBIfam" id="TIGR01509">
    <property type="entry name" value="HAD-SF-IA-v3"/>
    <property type="match status" value="1"/>
</dbReference>
<dbReference type="PANTHER" id="PTHR12725:SF117">
    <property type="entry name" value="HALOACID DEHALOGENASE-LIKE HYDROLASE"/>
    <property type="match status" value="1"/>
</dbReference>
<dbReference type="InterPro" id="IPR036412">
    <property type="entry name" value="HAD-like_sf"/>
</dbReference>
<dbReference type="KEGG" id="azq:G3580_13195"/>
<accession>A0A6C1B849</accession>
<dbReference type="InterPro" id="IPR006439">
    <property type="entry name" value="HAD-SF_hydro_IA"/>
</dbReference>
<dbReference type="Gene3D" id="1.10.150.450">
    <property type="match status" value="1"/>
</dbReference>
<dbReference type="SUPFAM" id="SSF56784">
    <property type="entry name" value="HAD-like"/>
    <property type="match status" value="1"/>
</dbReference>
<dbReference type="SFLD" id="SFLDS00003">
    <property type="entry name" value="Haloacid_Dehalogenase"/>
    <property type="match status" value="1"/>
</dbReference>
<gene>
    <name evidence="1" type="ORF">G3580_13195</name>
</gene>
<dbReference type="PANTHER" id="PTHR12725">
    <property type="entry name" value="HALOACID DEHALOGENASE-LIKE HYDROLASE"/>
    <property type="match status" value="1"/>
</dbReference>
<reference evidence="1 2" key="1">
    <citation type="submission" date="2020-02" db="EMBL/GenBank/DDBJ databases">
        <title>Nitrogenibacter mangrovi gen. nov., sp. nov. isolated from mangrove sediment, a denitrifying betaproteobacterium.</title>
        <authorList>
            <person name="Liao H."/>
            <person name="Tian Y."/>
        </authorList>
    </citation>
    <scope>NUCLEOTIDE SEQUENCE [LARGE SCALE GENOMIC DNA]</scope>
    <source>
        <strain evidence="1 2">M9-3-2</strain>
    </source>
</reference>